<proteinExistence type="predicted"/>
<dbReference type="Gene3D" id="3.30.559.10">
    <property type="entry name" value="Chloramphenicol acetyltransferase-like domain"/>
    <property type="match status" value="1"/>
</dbReference>
<dbReference type="RefSeq" id="WP_263749132.1">
    <property type="nucleotide sequence ID" value="NZ_JAOWRF010000405.1"/>
</dbReference>
<feature type="domain" description="Condensation" evidence="1">
    <location>
        <begin position="6"/>
        <end position="72"/>
    </location>
</feature>
<reference evidence="2 3" key="1">
    <citation type="submission" date="2022-10" db="EMBL/GenBank/DDBJ databases">
        <title>Identification of biosynthetic pathway for the production of the potent trypsin inhibitor radiosumin.</title>
        <authorList>
            <person name="Fewer D.P."/>
            <person name="Delbaje E."/>
            <person name="Ouyang X."/>
            <person name="Agostino P.D."/>
            <person name="Wahlsten M."/>
            <person name="Jokela J."/>
            <person name="Permi P."/>
            <person name="Haapaniemi E."/>
            <person name="Koistinen H."/>
        </authorList>
    </citation>
    <scope>NUCLEOTIDE SEQUENCE [LARGE SCALE GENOMIC DNA]</scope>
    <source>
        <strain evidence="2 3">NIES-515</strain>
    </source>
</reference>
<dbReference type="EMBL" id="JAOWRF010000405">
    <property type="protein sequence ID" value="MCV3217378.1"/>
    <property type="molecule type" value="Genomic_DNA"/>
</dbReference>
<evidence type="ECO:0000313" key="2">
    <source>
        <dbReference type="EMBL" id="MCV3217378.1"/>
    </source>
</evidence>
<comment type="caution">
    <text evidence="2">The sequence shown here is derived from an EMBL/GenBank/DDBJ whole genome shotgun (WGS) entry which is preliminary data.</text>
</comment>
<evidence type="ECO:0000313" key="3">
    <source>
        <dbReference type="Proteomes" id="UP001526143"/>
    </source>
</evidence>
<gene>
    <name evidence="2" type="ORF">OGM63_28375</name>
</gene>
<dbReference type="InterPro" id="IPR001242">
    <property type="entry name" value="Condensation_dom"/>
</dbReference>
<protein>
    <submittedName>
        <fullName evidence="2">Condensation domain-containing protein</fullName>
    </submittedName>
</protein>
<evidence type="ECO:0000259" key="1">
    <source>
        <dbReference type="Pfam" id="PF00668"/>
    </source>
</evidence>
<organism evidence="2 3">
    <name type="scientific">Plectonema radiosum NIES-515</name>
    <dbReference type="NCBI Taxonomy" id="2986073"/>
    <lineage>
        <taxon>Bacteria</taxon>
        <taxon>Bacillati</taxon>
        <taxon>Cyanobacteriota</taxon>
        <taxon>Cyanophyceae</taxon>
        <taxon>Oscillatoriophycideae</taxon>
        <taxon>Oscillatoriales</taxon>
        <taxon>Microcoleaceae</taxon>
        <taxon>Plectonema</taxon>
    </lineage>
</organism>
<keyword evidence="3" id="KW-1185">Reference proteome</keyword>
<name>A0ABT3B7L4_9CYAN</name>
<sequence>MVEEEHGSFQLAHAPLLRLLYAKNLSEYGNVLYLFGHHLVVDGVSWRILIADLHQAYQQAIAKVPISLPLKTSSKTG</sequence>
<dbReference type="SUPFAM" id="SSF52777">
    <property type="entry name" value="CoA-dependent acyltransferases"/>
    <property type="match status" value="1"/>
</dbReference>
<accession>A0ABT3B7L4</accession>
<dbReference type="Proteomes" id="UP001526143">
    <property type="component" value="Unassembled WGS sequence"/>
</dbReference>
<dbReference type="Pfam" id="PF00668">
    <property type="entry name" value="Condensation"/>
    <property type="match status" value="1"/>
</dbReference>
<dbReference type="InterPro" id="IPR023213">
    <property type="entry name" value="CAT-like_dom_sf"/>
</dbReference>